<evidence type="ECO:0000313" key="1">
    <source>
        <dbReference type="EMBL" id="KIY70443.1"/>
    </source>
</evidence>
<dbReference type="AlphaFoldDB" id="A0A0D7BIQ8"/>
<evidence type="ECO:0000313" key="2">
    <source>
        <dbReference type="Proteomes" id="UP000054007"/>
    </source>
</evidence>
<sequence>MLQDHEVPPDHITTEIPRWRGLPPKHKEGLVGAIFGDMAVSTPNSKLMFQPMYGHDRVVQLRTDYGFGIDNPLRHPQAFWPKLRHLAAMPAPNTNTESHLWRAFRPEWAEPASSGISGIYRLNADVLRDMKNKGTIFLRRINELKQRVARGECGNLTLAEFDCKKVRMGVFNTQRSWLLLGRPATMHDLKMRYVNALRFELNLRARVDDLTIF</sequence>
<name>A0A0D7BIQ8_9AGAR</name>
<protein>
    <submittedName>
        <fullName evidence="1">Uncharacterized protein</fullName>
    </submittedName>
</protein>
<dbReference type="STRING" id="1314674.A0A0D7BIQ8"/>
<accession>A0A0D7BIQ8</accession>
<dbReference type="OrthoDB" id="2634326at2759"/>
<reference evidence="1 2" key="1">
    <citation type="journal article" date="2015" name="Fungal Genet. Biol.">
        <title>Evolution of novel wood decay mechanisms in Agaricales revealed by the genome sequences of Fistulina hepatica and Cylindrobasidium torrendii.</title>
        <authorList>
            <person name="Floudas D."/>
            <person name="Held B.W."/>
            <person name="Riley R."/>
            <person name="Nagy L.G."/>
            <person name="Koehler G."/>
            <person name="Ransdell A.S."/>
            <person name="Younus H."/>
            <person name="Chow J."/>
            <person name="Chiniquy J."/>
            <person name="Lipzen A."/>
            <person name="Tritt A."/>
            <person name="Sun H."/>
            <person name="Haridas S."/>
            <person name="LaButti K."/>
            <person name="Ohm R.A."/>
            <person name="Kues U."/>
            <person name="Blanchette R.A."/>
            <person name="Grigoriev I.V."/>
            <person name="Minto R.E."/>
            <person name="Hibbett D.S."/>
        </authorList>
    </citation>
    <scope>NUCLEOTIDE SEQUENCE [LARGE SCALE GENOMIC DNA]</scope>
    <source>
        <strain evidence="1 2">FP15055 ss-10</strain>
    </source>
</reference>
<dbReference type="EMBL" id="KN880468">
    <property type="protein sequence ID" value="KIY70443.1"/>
    <property type="molecule type" value="Genomic_DNA"/>
</dbReference>
<proteinExistence type="predicted"/>
<gene>
    <name evidence="1" type="ORF">CYLTODRAFT_488114</name>
</gene>
<organism evidence="1 2">
    <name type="scientific">Cylindrobasidium torrendii FP15055 ss-10</name>
    <dbReference type="NCBI Taxonomy" id="1314674"/>
    <lineage>
        <taxon>Eukaryota</taxon>
        <taxon>Fungi</taxon>
        <taxon>Dikarya</taxon>
        <taxon>Basidiomycota</taxon>
        <taxon>Agaricomycotina</taxon>
        <taxon>Agaricomycetes</taxon>
        <taxon>Agaricomycetidae</taxon>
        <taxon>Agaricales</taxon>
        <taxon>Marasmiineae</taxon>
        <taxon>Physalacriaceae</taxon>
        <taxon>Cylindrobasidium</taxon>
    </lineage>
</organism>
<keyword evidence="2" id="KW-1185">Reference proteome</keyword>
<dbReference type="Proteomes" id="UP000054007">
    <property type="component" value="Unassembled WGS sequence"/>
</dbReference>